<name>A0A7T4N9U9_9BURK</name>
<dbReference type="KEGG" id="pgis:I6I06_29250"/>
<evidence type="ECO:0000256" key="1">
    <source>
        <dbReference type="SAM" id="Phobius"/>
    </source>
</evidence>
<keyword evidence="1" id="KW-0812">Transmembrane</keyword>
<proteinExistence type="predicted"/>
<feature type="transmembrane region" description="Helical" evidence="1">
    <location>
        <begin position="206"/>
        <end position="227"/>
    </location>
</feature>
<keyword evidence="1" id="KW-1133">Transmembrane helix</keyword>
<keyword evidence="1" id="KW-0472">Membrane</keyword>
<accession>A0A7T4N9U9</accession>
<dbReference type="Proteomes" id="UP000595610">
    <property type="component" value="Plasmid unnamed"/>
</dbReference>
<keyword evidence="3" id="KW-1185">Reference proteome</keyword>
<organism evidence="2 3">
    <name type="scientific">Paraburkholderia ginsengisoli</name>
    <dbReference type="NCBI Taxonomy" id="311231"/>
    <lineage>
        <taxon>Bacteria</taxon>
        <taxon>Pseudomonadati</taxon>
        <taxon>Pseudomonadota</taxon>
        <taxon>Betaproteobacteria</taxon>
        <taxon>Burkholderiales</taxon>
        <taxon>Burkholderiaceae</taxon>
        <taxon>Paraburkholderia</taxon>
    </lineage>
</organism>
<feature type="transmembrane region" description="Helical" evidence="1">
    <location>
        <begin position="41"/>
        <end position="62"/>
    </location>
</feature>
<geneLocation type="plasmid" evidence="2 3">
    <name>unnamed</name>
</geneLocation>
<dbReference type="EMBL" id="CP066077">
    <property type="protein sequence ID" value="QQC67901.1"/>
    <property type="molecule type" value="Genomic_DNA"/>
</dbReference>
<reference evidence="2 3" key="1">
    <citation type="submission" date="2020-12" db="EMBL/GenBank/DDBJ databases">
        <title>FDA dAtabase for Regulatory Grade micrObial Sequences (FDA-ARGOS): Supporting development and validation of Infectious Disease Dx tests.</title>
        <authorList>
            <person name="Nelson B."/>
            <person name="Plummer A."/>
            <person name="Tallon L."/>
            <person name="Sadzewicz L."/>
            <person name="Zhao X."/>
            <person name="Boylan J."/>
            <person name="Ott S."/>
            <person name="Bowen H."/>
            <person name="Vavikolanu K."/>
            <person name="Mehta A."/>
            <person name="Aluvathingal J."/>
            <person name="Nadendla S."/>
            <person name="Myers T."/>
            <person name="Yan Y."/>
            <person name="Sichtig H."/>
        </authorList>
    </citation>
    <scope>NUCLEOTIDE SEQUENCE [LARGE SCALE GENOMIC DNA]</scope>
    <source>
        <strain evidence="2 3">FDAARGOS_1049</strain>
        <plasmid evidence="2 3">unnamed</plasmid>
    </source>
</reference>
<dbReference type="RefSeq" id="WP_042329716.1">
    <property type="nucleotide sequence ID" value="NZ_CP066077.1"/>
</dbReference>
<feature type="transmembrane region" description="Helical" evidence="1">
    <location>
        <begin position="12"/>
        <end position="29"/>
    </location>
</feature>
<evidence type="ECO:0000313" key="2">
    <source>
        <dbReference type="EMBL" id="QQC67901.1"/>
    </source>
</evidence>
<sequence>MDDTPDKLRRNVVILAAAILAISLFDLSFRTNGTLLGLTEVSNVNAFRVWLALTATLVYRFLRWRYAVDTEKKLLDIKVLFDGLRARAIKERIASQVCARLMDGRSVTVLEEPDGWLDNCLTDRLLWRGRPTYVHPDIGLRKFEAEPSLAGATGIARLIQWPDGQHYGCSGANMLTSSLDGHSRAVVLIASVWLPARGSRLGMANAVPLVLSGLALAVCLFELAFFFPI</sequence>
<protein>
    <submittedName>
        <fullName evidence="2">Uncharacterized protein</fullName>
    </submittedName>
</protein>
<evidence type="ECO:0000313" key="3">
    <source>
        <dbReference type="Proteomes" id="UP000595610"/>
    </source>
</evidence>
<keyword evidence="2" id="KW-0614">Plasmid</keyword>
<dbReference type="AlphaFoldDB" id="A0A7T4N9U9"/>
<gene>
    <name evidence="2" type="ORF">I6I06_29250</name>
</gene>